<protein>
    <submittedName>
        <fullName evidence="7">Blue copper protein</fullName>
    </submittedName>
</protein>
<evidence type="ECO:0000256" key="3">
    <source>
        <dbReference type="ARBA" id="ARBA00023180"/>
    </source>
</evidence>
<dbReference type="InterPro" id="IPR008972">
    <property type="entry name" value="Cupredoxin"/>
</dbReference>
<dbReference type="InterPro" id="IPR028871">
    <property type="entry name" value="BlueCu_1_BS"/>
</dbReference>
<dbReference type="Gene3D" id="2.60.40.420">
    <property type="entry name" value="Cupredoxins - blue copper proteins"/>
    <property type="match status" value="1"/>
</dbReference>
<sequence length="192" mass="18951">MAGTTPRRLLLVIVPLVAVVPASAKDYMVGDSSGWKSGVDYAAWAKGKPFAIGDTLSFQYSSAHSVLEVSEADHGACSASNPLRSHQGQSTTIPLTKAGTRYFICGAPGHCASGMKVAITVSGGGGGGSSSADNTATPSGPSVRAMNTKPASGLRSGGATTTDESDSSAAGSGARLAMGLLFGAAGLAAIMG</sequence>
<dbReference type="GO" id="GO:0046872">
    <property type="term" value="F:metal ion binding"/>
    <property type="evidence" value="ECO:0007669"/>
    <property type="project" value="UniProtKB-KW"/>
</dbReference>
<dbReference type="InterPro" id="IPR039391">
    <property type="entry name" value="Phytocyanin-like"/>
</dbReference>
<feature type="domain" description="Phytocyanin" evidence="6">
    <location>
        <begin position="25"/>
        <end position="123"/>
    </location>
</feature>
<keyword evidence="3" id="KW-0325">Glycoprotein</keyword>
<evidence type="ECO:0000256" key="5">
    <source>
        <dbReference type="SAM" id="SignalP"/>
    </source>
</evidence>
<evidence type="ECO:0000256" key="4">
    <source>
        <dbReference type="SAM" id="MobiDB-lite"/>
    </source>
</evidence>
<evidence type="ECO:0000259" key="6">
    <source>
        <dbReference type="PROSITE" id="PS51485"/>
    </source>
</evidence>
<keyword evidence="1" id="KW-0479">Metal-binding</keyword>
<proteinExistence type="evidence at transcript level"/>
<dbReference type="GO" id="GO:0009055">
    <property type="term" value="F:electron transfer activity"/>
    <property type="evidence" value="ECO:0007669"/>
    <property type="project" value="InterPro"/>
</dbReference>
<name>B6TI66_MAIZE</name>
<keyword evidence="5" id="KW-0732">Signal</keyword>
<feature type="region of interest" description="Disordered" evidence="4">
    <location>
        <begin position="124"/>
        <end position="170"/>
    </location>
</feature>
<dbReference type="SUPFAM" id="SSF49503">
    <property type="entry name" value="Cupredoxins"/>
    <property type="match status" value="1"/>
</dbReference>
<dbReference type="PANTHER" id="PTHR33021">
    <property type="entry name" value="BLUE COPPER PROTEIN"/>
    <property type="match status" value="1"/>
</dbReference>
<feature type="signal peptide" evidence="5">
    <location>
        <begin position="1"/>
        <end position="24"/>
    </location>
</feature>
<dbReference type="ExpressionAtlas" id="B6TI66">
    <property type="expression patterns" value="baseline and differential"/>
</dbReference>
<dbReference type="FunFam" id="2.60.40.420:FF:000003">
    <property type="entry name" value="Blue copper"/>
    <property type="match status" value="1"/>
</dbReference>
<feature type="chain" id="PRO_5002850183" evidence="5">
    <location>
        <begin position="25"/>
        <end position="192"/>
    </location>
</feature>
<dbReference type="CDD" id="cd04216">
    <property type="entry name" value="Phytocyanin"/>
    <property type="match status" value="1"/>
</dbReference>
<evidence type="ECO:0000256" key="2">
    <source>
        <dbReference type="ARBA" id="ARBA00023008"/>
    </source>
</evidence>
<accession>B6TI66</accession>
<dbReference type="PROSITE" id="PS51485">
    <property type="entry name" value="PHYTOCYANIN"/>
    <property type="match status" value="1"/>
</dbReference>
<dbReference type="Pfam" id="PF02298">
    <property type="entry name" value="Cu_bind_like"/>
    <property type="match status" value="1"/>
</dbReference>
<dbReference type="EMBL" id="EU964681">
    <property type="protein sequence ID" value="ACG36799.1"/>
    <property type="molecule type" value="mRNA"/>
</dbReference>
<reference evidence="7" key="1">
    <citation type="journal article" date="2009" name="Plant Mol. Biol.">
        <title>Insights into corn genes derived from large-scale cDNA sequencing.</title>
        <authorList>
            <person name="Alexandrov N.N."/>
            <person name="Brover V.V."/>
            <person name="Freidin S."/>
            <person name="Troukhan M.E."/>
            <person name="Tatarinova T.V."/>
            <person name="Zhang H."/>
            <person name="Swaller T.J."/>
            <person name="Lu Y.P."/>
            <person name="Bouck J."/>
            <person name="Flavell R.B."/>
            <person name="Feldmann K.A."/>
        </authorList>
    </citation>
    <scope>NUCLEOTIDE SEQUENCE</scope>
</reference>
<dbReference type="AlphaFoldDB" id="B6TI66"/>
<evidence type="ECO:0000313" key="7">
    <source>
        <dbReference type="EMBL" id="ACG36799.1"/>
    </source>
</evidence>
<feature type="compositionally biased region" description="Low complexity" evidence="4">
    <location>
        <begin position="157"/>
        <end position="170"/>
    </location>
</feature>
<organism evidence="7">
    <name type="scientific">Zea mays</name>
    <name type="common">Maize</name>
    <dbReference type="NCBI Taxonomy" id="4577"/>
    <lineage>
        <taxon>Eukaryota</taxon>
        <taxon>Viridiplantae</taxon>
        <taxon>Streptophyta</taxon>
        <taxon>Embryophyta</taxon>
        <taxon>Tracheophyta</taxon>
        <taxon>Spermatophyta</taxon>
        <taxon>Magnoliopsida</taxon>
        <taxon>Liliopsida</taxon>
        <taxon>Poales</taxon>
        <taxon>Poaceae</taxon>
        <taxon>PACMAD clade</taxon>
        <taxon>Panicoideae</taxon>
        <taxon>Andropogonodae</taxon>
        <taxon>Andropogoneae</taxon>
        <taxon>Tripsacinae</taxon>
        <taxon>Zea</taxon>
    </lineage>
</organism>
<dbReference type="PROSITE" id="PS00196">
    <property type="entry name" value="COPPER_BLUE"/>
    <property type="match status" value="1"/>
</dbReference>
<dbReference type="InterPro" id="IPR003245">
    <property type="entry name" value="Phytocyanin_dom"/>
</dbReference>
<dbReference type="PANTHER" id="PTHR33021:SF152">
    <property type="entry name" value="OS04G0545600 PROTEIN"/>
    <property type="match status" value="1"/>
</dbReference>
<keyword evidence="2" id="KW-0186">Copper</keyword>
<evidence type="ECO:0000256" key="1">
    <source>
        <dbReference type="ARBA" id="ARBA00022723"/>
    </source>
</evidence>